<feature type="domain" description="GP-PDE" evidence="1">
    <location>
        <begin position="4"/>
        <end position="289"/>
    </location>
</feature>
<keyword evidence="3" id="KW-1185">Reference proteome</keyword>
<sequence>MTAPLIFGHRGAPSVLPENTLAGFQHAIDAGADGLELDVLLTGDHTPVVTHNPRLLADTTRDAGGRWLPQEGPALASLTLEELQAYDVGAIQPGSAYDRKHPDQQAQGFTPIPTLDAFLALVAAQPRRIELLIELKHDPDAQDAPSFERFVSLVEARVRKHGLIEQSYVHAFHWGILSAAAKVAPSWRRSHLSISRKTDPDGTLYEGSPWMDGVSADPDRMLQDLVARGAKVWSPYYKDLTPEMLHKAQDLGLKVMTWTVNGTENLTSDIEKGVDGLISDMPGPAVLLRDGQR</sequence>
<dbReference type="GO" id="GO:0008081">
    <property type="term" value="F:phosphoric diester hydrolase activity"/>
    <property type="evidence" value="ECO:0007669"/>
    <property type="project" value="InterPro"/>
</dbReference>
<evidence type="ECO:0000313" key="2">
    <source>
        <dbReference type="EMBL" id="SCZ66097.1"/>
    </source>
</evidence>
<dbReference type="GO" id="GO:0006629">
    <property type="term" value="P:lipid metabolic process"/>
    <property type="evidence" value="ECO:0007669"/>
    <property type="project" value="InterPro"/>
</dbReference>
<dbReference type="Gene3D" id="3.20.20.190">
    <property type="entry name" value="Phosphatidylinositol (PI) phosphodiesterase"/>
    <property type="match status" value="1"/>
</dbReference>
<dbReference type="RefSeq" id="WP_090219004.1">
    <property type="nucleotide sequence ID" value="NZ_FMWG01000006.1"/>
</dbReference>
<dbReference type="PANTHER" id="PTHR46211">
    <property type="entry name" value="GLYCEROPHOSPHORYL DIESTER PHOSPHODIESTERASE"/>
    <property type="match status" value="1"/>
</dbReference>
<dbReference type="STRING" id="1156985.SAMN04488118_106141"/>
<accession>A0A1G5QWH4</accession>
<evidence type="ECO:0000259" key="1">
    <source>
        <dbReference type="PROSITE" id="PS51704"/>
    </source>
</evidence>
<dbReference type="PROSITE" id="PS51704">
    <property type="entry name" value="GP_PDE"/>
    <property type="match status" value="1"/>
</dbReference>
<dbReference type="OrthoDB" id="1854250at2"/>
<dbReference type="PANTHER" id="PTHR46211:SF14">
    <property type="entry name" value="GLYCEROPHOSPHODIESTER PHOSPHODIESTERASE"/>
    <property type="match status" value="1"/>
</dbReference>
<dbReference type="SUPFAM" id="SSF51695">
    <property type="entry name" value="PLC-like phosphodiesterases"/>
    <property type="match status" value="1"/>
</dbReference>
<evidence type="ECO:0000313" key="3">
    <source>
        <dbReference type="Proteomes" id="UP000198767"/>
    </source>
</evidence>
<protein>
    <submittedName>
        <fullName evidence="2">Glycerophosphoryl diester phosphodiesterase</fullName>
    </submittedName>
</protein>
<gene>
    <name evidence="2" type="ORF">SAMN04488118_106141</name>
</gene>
<dbReference type="InterPro" id="IPR030395">
    <property type="entry name" value="GP_PDE_dom"/>
</dbReference>
<dbReference type="AlphaFoldDB" id="A0A1G5QWH4"/>
<name>A0A1G5QWH4_9RHOB</name>
<reference evidence="2 3" key="1">
    <citation type="submission" date="2016-10" db="EMBL/GenBank/DDBJ databases">
        <authorList>
            <person name="de Groot N.N."/>
        </authorList>
    </citation>
    <scope>NUCLEOTIDE SEQUENCE [LARGE SCALE GENOMIC DNA]</scope>
    <source>
        <strain evidence="2 3">U95</strain>
    </source>
</reference>
<dbReference type="Pfam" id="PF03009">
    <property type="entry name" value="GDPD"/>
    <property type="match status" value="1"/>
</dbReference>
<dbReference type="InterPro" id="IPR017946">
    <property type="entry name" value="PLC-like_Pdiesterase_TIM-brl"/>
</dbReference>
<organism evidence="2 3">
    <name type="scientific">Epibacterium ulvae</name>
    <dbReference type="NCBI Taxonomy" id="1156985"/>
    <lineage>
        <taxon>Bacteria</taxon>
        <taxon>Pseudomonadati</taxon>
        <taxon>Pseudomonadota</taxon>
        <taxon>Alphaproteobacteria</taxon>
        <taxon>Rhodobacterales</taxon>
        <taxon>Roseobacteraceae</taxon>
        <taxon>Epibacterium</taxon>
    </lineage>
</organism>
<proteinExistence type="predicted"/>
<dbReference type="EMBL" id="FMWG01000006">
    <property type="protein sequence ID" value="SCZ66097.1"/>
    <property type="molecule type" value="Genomic_DNA"/>
</dbReference>
<dbReference type="Proteomes" id="UP000198767">
    <property type="component" value="Unassembled WGS sequence"/>
</dbReference>